<reference evidence="1 2" key="1">
    <citation type="submission" date="2019-10" db="EMBL/GenBank/DDBJ databases">
        <authorList>
            <person name="Karimi E."/>
        </authorList>
    </citation>
    <scope>NUCLEOTIDE SEQUENCE [LARGE SCALE GENOMIC DNA]</scope>
    <source>
        <strain evidence="1">Aeromonas sp. 8C</strain>
    </source>
</reference>
<evidence type="ECO:0000313" key="1">
    <source>
        <dbReference type="EMBL" id="VXA81879.1"/>
    </source>
</evidence>
<gene>
    <name evidence="1" type="ORF">AERO8C_120376</name>
</gene>
<dbReference type="EMBL" id="CABWLC010000004">
    <property type="protein sequence ID" value="VXA81879.1"/>
    <property type="molecule type" value="Genomic_DNA"/>
</dbReference>
<evidence type="ECO:0000313" key="2">
    <source>
        <dbReference type="Proteomes" id="UP000439123"/>
    </source>
</evidence>
<organism evidence="1 2">
    <name type="scientific">Aeromonas veronii</name>
    <dbReference type="NCBI Taxonomy" id="654"/>
    <lineage>
        <taxon>Bacteria</taxon>
        <taxon>Pseudomonadati</taxon>
        <taxon>Pseudomonadota</taxon>
        <taxon>Gammaproteobacteria</taxon>
        <taxon>Aeromonadales</taxon>
        <taxon>Aeromonadaceae</taxon>
        <taxon>Aeromonas</taxon>
    </lineage>
</organism>
<dbReference type="Proteomes" id="UP000439123">
    <property type="component" value="Unassembled WGS sequence"/>
</dbReference>
<proteinExistence type="predicted"/>
<name>A0A653KR80_AERVE</name>
<protein>
    <submittedName>
        <fullName evidence="1">Uncharacterized protein</fullName>
    </submittedName>
</protein>
<sequence length="171" mass="18950">MARCHAVQPCPCQGGRRLRGRLWRPHHPRHPVWPVPHSGQRSGVQRPLPGEQHPVCHRGHPAGLLPRPPVAQPLRGDPLRLLISCCKHCCQPMDELSFAPSPAGAFFLALVYLPHQYSCHYKSAQKCGYACKAAVDEVHTYGSVVKKMAGLSDAVGYQPARGHPACHWCRR</sequence>
<accession>A0A653KR80</accession>
<dbReference type="AlphaFoldDB" id="A0A653KR80"/>